<protein>
    <submittedName>
        <fullName evidence="5">Helix-turn-helix domain-containing protein</fullName>
    </submittedName>
</protein>
<dbReference type="PROSITE" id="PS01124">
    <property type="entry name" value="HTH_ARAC_FAMILY_2"/>
    <property type="match status" value="1"/>
</dbReference>
<keyword evidence="6" id="KW-1185">Reference proteome</keyword>
<evidence type="ECO:0000313" key="6">
    <source>
        <dbReference type="Proteomes" id="UP000475249"/>
    </source>
</evidence>
<dbReference type="PRINTS" id="PR00032">
    <property type="entry name" value="HTHARAC"/>
</dbReference>
<dbReference type="Gene3D" id="1.10.10.60">
    <property type="entry name" value="Homeodomain-like"/>
    <property type="match status" value="2"/>
</dbReference>
<evidence type="ECO:0000259" key="4">
    <source>
        <dbReference type="PROSITE" id="PS01124"/>
    </source>
</evidence>
<dbReference type="SMART" id="SM00342">
    <property type="entry name" value="HTH_ARAC"/>
    <property type="match status" value="1"/>
</dbReference>
<dbReference type="EMBL" id="WXYO01000001">
    <property type="protein sequence ID" value="NAS10628.1"/>
    <property type="molecule type" value="Genomic_DNA"/>
</dbReference>
<dbReference type="SUPFAM" id="SSF46689">
    <property type="entry name" value="Homeodomain-like"/>
    <property type="match status" value="2"/>
</dbReference>
<keyword evidence="2" id="KW-0238">DNA-binding</keyword>
<dbReference type="AlphaFoldDB" id="A0A6L9E7P7"/>
<dbReference type="RefSeq" id="WP_161433427.1">
    <property type="nucleotide sequence ID" value="NZ_WXYO01000001.1"/>
</dbReference>
<comment type="caution">
    <text evidence="5">The sequence shown here is derived from an EMBL/GenBank/DDBJ whole genome shotgun (WGS) entry which is preliminary data.</text>
</comment>
<evidence type="ECO:0000256" key="2">
    <source>
        <dbReference type="ARBA" id="ARBA00023125"/>
    </source>
</evidence>
<name>A0A6L9E7P7_9FLAO</name>
<accession>A0A6L9E7P7</accession>
<dbReference type="InterPro" id="IPR011051">
    <property type="entry name" value="RmlC_Cupin_sf"/>
</dbReference>
<dbReference type="SUPFAM" id="SSF51182">
    <property type="entry name" value="RmlC-like cupins"/>
    <property type="match status" value="1"/>
</dbReference>
<dbReference type="InterPro" id="IPR018060">
    <property type="entry name" value="HTH_AraC"/>
</dbReference>
<reference evidence="5 6" key="1">
    <citation type="submission" date="2020-01" db="EMBL/GenBank/DDBJ databases">
        <title>Bacteria diversity of Porities sp.</title>
        <authorList>
            <person name="Wang G."/>
        </authorList>
    </citation>
    <scope>NUCLEOTIDE SEQUENCE [LARGE SCALE GENOMIC DNA]</scope>
    <source>
        <strain evidence="5 6">R33</strain>
    </source>
</reference>
<dbReference type="InterPro" id="IPR020449">
    <property type="entry name" value="Tscrpt_reg_AraC-type_HTH"/>
</dbReference>
<dbReference type="GO" id="GO:0043565">
    <property type="term" value="F:sequence-specific DNA binding"/>
    <property type="evidence" value="ECO:0007669"/>
    <property type="project" value="InterPro"/>
</dbReference>
<sequence length="292" mass="34272">MTSKPALRHINHQKHCSFVIKEGPFDLHTSWHYHSELEIMFFKKGRVAAMMGNRFTEFNEGEMVLLGQDFPHVIFEHSDKSSHLNNQPEGVVIQFRDDFAGKDFFRIPEMARILALFSRAENGIHFDQKTTAKVRRFIDGISKRNSTRQFLDLLEILIVLSEEKSPTLLATKTKYNRSELDEYRMQLVKEYIYKNFRNKIKLSEVAELVSMTETSFCRYYKRLTLKSMTQTLNEIRISYACELLQKQHTNVTEACYQSGFTSPTFFSRVFKKIVGMPPSAYKSYEGKQVIRW</sequence>
<keyword evidence="1" id="KW-0805">Transcription regulation</keyword>
<dbReference type="InterPro" id="IPR018062">
    <property type="entry name" value="HTH_AraC-typ_CS"/>
</dbReference>
<dbReference type="GO" id="GO:0003700">
    <property type="term" value="F:DNA-binding transcription factor activity"/>
    <property type="evidence" value="ECO:0007669"/>
    <property type="project" value="InterPro"/>
</dbReference>
<dbReference type="Proteomes" id="UP000475249">
    <property type="component" value="Unassembled WGS sequence"/>
</dbReference>
<organism evidence="5 6">
    <name type="scientific">Poritiphilus flavus</name>
    <dbReference type="NCBI Taxonomy" id="2697053"/>
    <lineage>
        <taxon>Bacteria</taxon>
        <taxon>Pseudomonadati</taxon>
        <taxon>Bacteroidota</taxon>
        <taxon>Flavobacteriia</taxon>
        <taxon>Flavobacteriales</taxon>
        <taxon>Flavobacteriaceae</taxon>
        <taxon>Poritiphilus</taxon>
    </lineage>
</organism>
<dbReference type="PROSITE" id="PS00041">
    <property type="entry name" value="HTH_ARAC_FAMILY_1"/>
    <property type="match status" value="1"/>
</dbReference>
<evidence type="ECO:0000256" key="1">
    <source>
        <dbReference type="ARBA" id="ARBA00023015"/>
    </source>
</evidence>
<dbReference type="PANTHER" id="PTHR43280:SF27">
    <property type="entry name" value="TRANSCRIPTIONAL REGULATOR MTLR"/>
    <property type="match status" value="1"/>
</dbReference>
<keyword evidence="3" id="KW-0804">Transcription</keyword>
<evidence type="ECO:0000313" key="5">
    <source>
        <dbReference type="EMBL" id="NAS10628.1"/>
    </source>
</evidence>
<dbReference type="InterPro" id="IPR009057">
    <property type="entry name" value="Homeodomain-like_sf"/>
</dbReference>
<feature type="domain" description="HTH araC/xylS-type" evidence="4">
    <location>
        <begin position="186"/>
        <end position="284"/>
    </location>
</feature>
<proteinExistence type="predicted"/>
<gene>
    <name evidence="5" type="ORF">GTQ38_01350</name>
</gene>
<evidence type="ECO:0000256" key="3">
    <source>
        <dbReference type="ARBA" id="ARBA00023163"/>
    </source>
</evidence>
<dbReference type="PANTHER" id="PTHR43280">
    <property type="entry name" value="ARAC-FAMILY TRANSCRIPTIONAL REGULATOR"/>
    <property type="match status" value="1"/>
</dbReference>
<dbReference type="Pfam" id="PF12833">
    <property type="entry name" value="HTH_18"/>
    <property type="match status" value="1"/>
</dbReference>